<dbReference type="Proteomes" id="UP000002745">
    <property type="component" value="Chromosome"/>
</dbReference>
<protein>
    <submittedName>
        <fullName evidence="1">Uncharacterized protein</fullName>
    </submittedName>
</protein>
<dbReference type="HOGENOM" id="CLU_3403973_0_0_5"/>
<keyword evidence="2" id="KW-1185">Reference proteome</keyword>
<gene>
    <name evidence="1" type="ordered locus">Hbal_2177</name>
</gene>
<organism evidence="1 2">
    <name type="scientific">Hirschia baltica (strain ATCC 49814 / DSM 5838 / IFAM 1418)</name>
    <dbReference type="NCBI Taxonomy" id="582402"/>
    <lineage>
        <taxon>Bacteria</taxon>
        <taxon>Pseudomonadati</taxon>
        <taxon>Pseudomonadota</taxon>
        <taxon>Alphaproteobacteria</taxon>
        <taxon>Hyphomonadales</taxon>
        <taxon>Hyphomonadaceae</taxon>
        <taxon>Hirschia</taxon>
    </lineage>
</organism>
<accession>C6XM26</accession>
<proteinExistence type="predicted"/>
<reference evidence="2" key="1">
    <citation type="journal article" date="2011" name="J. Bacteriol.">
        <title>Genome sequences of eight morphologically diverse alphaproteobacteria.</title>
        <authorList>
            <consortium name="US DOE Joint Genome Institute"/>
            <person name="Brown P.J."/>
            <person name="Kysela D.T."/>
            <person name="Buechlein A."/>
            <person name="Hemmerich C."/>
            <person name="Brun Y.V."/>
        </authorList>
    </citation>
    <scope>NUCLEOTIDE SEQUENCE [LARGE SCALE GENOMIC DNA]</scope>
    <source>
        <strain evidence="2">ATCC 49814 / DSM 5838 / IFAM 1418</strain>
    </source>
</reference>
<dbReference type="AlphaFoldDB" id="C6XM26"/>
<evidence type="ECO:0000313" key="1">
    <source>
        <dbReference type="EMBL" id="ACT59858.1"/>
    </source>
</evidence>
<name>C6XM26_HIRBI</name>
<evidence type="ECO:0000313" key="2">
    <source>
        <dbReference type="Proteomes" id="UP000002745"/>
    </source>
</evidence>
<dbReference type="KEGG" id="hba:Hbal_2177"/>
<sequence>MNDLISASATNEYSDAIYQNSLLKDSTITL</sequence>
<dbReference type="EMBL" id="CP001678">
    <property type="protein sequence ID" value="ACT59858.1"/>
    <property type="molecule type" value="Genomic_DNA"/>
</dbReference>